<reference evidence="1 2" key="1">
    <citation type="submission" date="2019-02" db="EMBL/GenBank/DDBJ databases">
        <title>Genome of a new Bacteroidetes strain.</title>
        <authorList>
            <person name="Pitt A."/>
        </authorList>
    </citation>
    <scope>NUCLEOTIDE SEQUENCE [LARGE SCALE GENOMIC DNA]</scope>
    <source>
        <strain evidence="1 2">103A-SOEBACH</strain>
    </source>
</reference>
<evidence type="ECO:0000313" key="1">
    <source>
        <dbReference type="EMBL" id="TBH75239.1"/>
    </source>
</evidence>
<evidence type="ECO:0000313" key="2">
    <source>
        <dbReference type="Proteomes" id="UP000293583"/>
    </source>
</evidence>
<dbReference type="EMBL" id="SEWY01000001">
    <property type="protein sequence ID" value="TBH75239.1"/>
    <property type="molecule type" value="Genomic_DNA"/>
</dbReference>
<comment type="caution">
    <text evidence="1">The sequence shown here is derived from an EMBL/GenBank/DDBJ whole genome shotgun (WGS) entry which is preliminary data.</text>
</comment>
<organism evidence="1 2">
    <name type="scientific">Aquirufa antheringensis</name>
    <dbReference type="NCBI Taxonomy" id="2516559"/>
    <lineage>
        <taxon>Bacteria</taxon>
        <taxon>Pseudomonadati</taxon>
        <taxon>Bacteroidota</taxon>
        <taxon>Cytophagia</taxon>
        <taxon>Cytophagales</taxon>
        <taxon>Flectobacillaceae</taxon>
        <taxon>Aquirufa</taxon>
    </lineage>
</organism>
<keyword evidence="2" id="KW-1185">Reference proteome</keyword>
<proteinExistence type="predicted"/>
<gene>
    <name evidence="1" type="ORF">EWU20_01305</name>
</gene>
<dbReference type="AlphaFoldDB" id="A0A4Q9BG47"/>
<protein>
    <submittedName>
        <fullName evidence="1">Uncharacterized protein</fullName>
    </submittedName>
</protein>
<accession>A0A4Q9BG47</accession>
<dbReference type="RefSeq" id="WP_130922419.1">
    <property type="nucleotide sequence ID" value="NZ_JAANOM010000002.1"/>
</dbReference>
<sequence length="72" mass="8136">MILNFTKKSGITNVEKGDGQLHVELSQFPPQLFPSFCPVILCFPQQLSLLDFSDESFKQQDFSAFLDFAPHA</sequence>
<dbReference type="Proteomes" id="UP000293583">
    <property type="component" value="Unassembled WGS sequence"/>
</dbReference>
<name>A0A4Q9BG47_9BACT</name>